<evidence type="ECO:0000313" key="5">
    <source>
        <dbReference type="Proteomes" id="UP001500121"/>
    </source>
</evidence>
<proteinExistence type="predicted"/>
<protein>
    <submittedName>
        <fullName evidence="4">GNAT family N-acetyltransferase</fullName>
    </submittedName>
</protein>
<dbReference type="InterPro" id="IPR050832">
    <property type="entry name" value="Bact_Acetyltransf"/>
</dbReference>
<dbReference type="PROSITE" id="PS51186">
    <property type="entry name" value="GNAT"/>
    <property type="match status" value="1"/>
</dbReference>
<feature type="domain" description="N-acetyltransferase" evidence="3">
    <location>
        <begin position="1"/>
        <end position="176"/>
    </location>
</feature>
<dbReference type="InterPro" id="IPR016181">
    <property type="entry name" value="Acyl_CoA_acyltransferase"/>
</dbReference>
<dbReference type="Gene3D" id="3.40.630.30">
    <property type="match status" value="1"/>
</dbReference>
<reference evidence="5" key="1">
    <citation type="journal article" date="2019" name="Int. J. Syst. Evol. Microbiol.">
        <title>The Global Catalogue of Microorganisms (GCM) 10K type strain sequencing project: providing services to taxonomists for standard genome sequencing and annotation.</title>
        <authorList>
            <consortium name="The Broad Institute Genomics Platform"/>
            <consortium name="The Broad Institute Genome Sequencing Center for Infectious Disease"/>
            <person name="Wu L."/>
            <person name="Ma J."/>
        </authorList>
    </citation>
    <scope>NUCLEOTIDE SEQUENCE [LARGE SCALE GENOMIC DNA]</scope>
    <source>
        <strain evidence="5">JCM 19015</strain>
    </source>
</reference>
<dbReference type="Proteomes" id="UP001500121">
    <property type="component" value="Unassembled WGS sequence"/>
</dbReference>
<keyword evidence="5" id="KW-1185">Reference proteome</keyword>
<name>A0ABP8YYE1_9MICO</name>
<keyword evidence="1" id="KW-0808">Transferase</keyword>
<gene>
    <name evidence="4" type="ORF">GCM10025783_08240</name>
</gene>
<comment type="caution">
    <text evidence="4">The sequence shown here is derived from an EMBL/GenBank/DDBJ whole genome shotgun (WGS) entry which is preliminary data.</text>
</comment>
<dbReference type="CDD" id="cd04301">
    <property type="entry name" value="NAT_SF"/>
    <property type="match status" value="1"/>
</dbReference>
<evidence type="ECO:0000313" key="4">
    <source>
        <dbReference type="EMBL" id="GAA4739781.1"/>
    </source>
</evidence>
<dbReference type="SUPFAM" id="SSF55729">
    <property type="entry name" value="Acyl-CoA N-acyltransferases (Nat)"/>
    <property type="match status" value="1"/>
</dbReference>
<keyword evidence="2" id="KW-0012">Acyltransferase</keyword>
<dbReference type="EMBL" id="BAABLP010000002">
    <property type="protein sequence ID" value="GAA4739781.1"/>
    <property type="molecule type" value="Genomic_DNA"/>
</dbReference>
<sequence length="176" mass="18940">MTVRPAVPTDAAALAEVAAATFALACPPSTTEEAIADFIATSLSPAAFTRYLADPARTLLVAEHESGAPLDGYTMLVTGDPADPDVAAVVRIRPTVELSKIYVREGSHGRGTASELLSRSLDAARDRGAVGIWLGTNQENVRAQRFYVKHGFTRVGTKRFKLGDQYEDDFVFERAL</sequence>
<evidence type="ECO:0000259" key="3">
    <source>
        <dbReference type="PROSITE" id="PS51186"/>
    </source>
</evidence>
<evidence type="ECO:0000256" key="2">
    <source>
        <dbReference type="ARBA" id="ARBA00023315"/>
    </source>
</evidence>
<dbReference type="PANTHER" id="PTHR43877">
    <property type="entry name" value="AMINOALKYLPHOSPHONATE N-ACETYLTRANSFERASE-RELATED-RELATED"/>
    <property type="match status" value="1"/>
</dbReference>
<organism evidence="4 5">
    <name type="scientific">Amnibacterium soli</name>
    <dbReference type="NCBI Taxonomy" id="1282736"/>
    <lineage>
        <taxon>Bacteria</taxon>
        <taxon>Bacillati</taxon>
        <taxon>Actinomycetota</taxon>
        <taxon>Actinomycetes</taxon>
        <taxon>Micrococcales</taxon>
        <taxon>Microbacteriaceae</taxon>
        <taxon>Amnibacterium</taxon>
    </lineage>
</organism>
<dbReference type="InterPro" id="IPR000182">
    <property type="entry name" value="GNAT_dom"/>
</dbReference>
<dbReference type="RefSeq" id="WP_345479728.1">
    <property type="nucleotide sequence ID" value="NZ_BAABLP010000002.1"/>
</dbReference>
<evidence type="ECO:0000256" key="1">
    <source>
        <dbReference type="ARBA" id="ARBA00022679"/>
    </source>
</evidence>
<dbReference type="Pfam" id="PF00583">
    <property type="entry name" value="Acetyltransf_1"/>
    <property type="match status" value="1"/>
</dbReference>
<accession>A0ABP8YYE1</accession>